<keyword evidence="6 8" id="KW-0472">Membrane</keyword>
<evidence type="ECO:0000256" key="5">
    <source>
        <dbReference type="ARBA" id="ARBA00022989"/>
    </source>
</evidence>
<evidence type="ECO:0000313" key="9">
    <source>
        <dbReference type="EMBL" id="OGK31444.1"/>
    </source>
</evidence>
<dbReference type="Proteomes" id="UP000178098">
    <property type="component" value="Unassembled WGS sequence"/>
</dbReference>
<feature type="transmembrane region" description="Helical" evidence="8">
    <location>
        <begin position="152"/>
        <end position="171"/>
    </location>
</feature>
<reference evidence="9 10" key="1">
    <citation type="journal article" date="2016" name="Nat. Commun.">
        <title>Thousands of microbial genomes shed light on interconnected biogeochemical processes in an aquifer system.</title>
        <authorList>
            <person name="Anantharaman K."/>
            <person name="Brown C.T."/>
            <person name="Hug L.A."/>
            <person name="Sharon I."/>
            <person name="Castelle C.J."/>
            <person name="Probst A.J."/>
            <person name="Thomas B.C."/>
            <person name="Singh A."/>
            <person name="Wilkins M.J."/>
            <person name="Karaoz U."/>
            <person name="Brodie E.L."/>
            <person name="Williams K.H."/>
            <person name="Hubbard S.S."/>
            <person name="Banfield J.F."/>
        </authorList>
    </citation>
    <scope>NUCLEOTIDE SEQUENCE [LARGE SCALE GENOMIC DNA]</scope>
</reference>
<dbReference type="GO" id="GO:0009103">
    <property type="term" value="P:lipopolysaccharide biosynthetic process"/>
    <property type="evidence" value="ECO:0007669"/>
    <property type="project" value="TreeGrafter"/>
</dbReference>
<dbReference type="AlphaFoldDB" id="A0A1F7HK74"/>
<evidence type="ECO:0000256" key="8">
    <source>
        <dbReference type="SAM" id="Phobius"/>
    </source>
</evidence>
<feature type="transmembrane region" description="Helical" evidence="8">
    <location>
        <begin position="6"/>
        <end position="30"/>
    </location>
</feature>
<accession>A0A1F7HK74</accession>
<proteinExistence type="predicted"/>
<sequence>MTQITQGVLAFFISLAIAFLATPGVIRLAFKLNLVDDAKKRKHPAHTHTGVIPRAGGLGIYLAILLSSLVFLTFNQIVIGVLIGATGIVILGLIDDRIDLPPGMRLMALFAIVFLVIFSGLGVPYITNPLGGVIRLDQVTLTYQIFGQEKHFLLLANIFALLWITAIMNFVNWSKGVDGQLPGFVGISAIILGILAMRFSSHEISNLQVALLGFIVGGAFLGFLPWNFYPQKIIPGFSGGTLGGYFLGILSILSWGKLGTMALVLGMPLVDALYTIARRVIEGKSPLKGDDKHFHHRLLNIGWGRRRIAVFYWTVSLVFGIAALFFEQEQKFLAFLVVCVMLACFIIIINTIKEKVEV</sequence>
<comment type="subcellular location">
    <subcellularLocation>
        <location evidence="1">Cell membrane</location>
        <topology evidence="1">Multi-pass membrane protein</topology>
    </subcellularLocation>
</comment>
<dbReference type="PANTHER" id="PTHR22926:SF3">
    <property type="entry name" value="UNDECAPRENYL-PHOSPHATE ALPHA-N-ACETYLGLUCOSAMINYL 1-PHOSPHATE TRANSFERASE"/>
    <property type="match status" value="1"/>
</dbReference>
<dbReference type="PANTHER" id="PTHR22926">
    <property type="entry name" value="PHOSPHO-N-ACETYLMURAMOYL-PENTAPEPTIDE-TRANSFERASE"/>
    <property type="match status" value="1"/>
</dbReference>
<feature type="transmembrane region" description="Helical" evidence="8">
    <location>
        <begin position="207"/>
        <end position="226"/>
    </location>
</feature>
<evidence type="ECO:0000256" key="3">
    <source>
        <dbReference type="ARBA" id="ARBA00022679"/>
    </source>
</evidence>
<protein>
    <recommendedName>
        <fullName evidence="11">Undecaprenyl-phosphate alpha-N-acetylglucosaminyl 1-phosphate transferase</fullName>
    </recommendedName>
</protein>
<keyword evidence="2" id="KW-1003">Cell membrane</keyword>
<evidence type="ECO:0000256" key="2">
    <source>
        <dbReference type="ARBA" id="ARBA00022475"/>
    </source>
</evidence>
<comment type="cofactor">
    <cofactor evidence="7">
        <name>Mg(2+)</name>
        <dbReference type="ChEBI" id="CHEBI:18420"/>
    </cofactor>
</comment>
<feature type="transmembrane region" description="Helical" evidence="8">
    <location>
        <begin position="183"/>
        <end position="201"/>
    </location>
</feature>
<feature type="transmembrane region" description="Helical" evidence="8">
    <location>
        <begin position="77"/>
        <end position="94"/>
    </location>
</feature>
<evidence type="ECO:0000313" key="10">
    <source>
        <dbReference type="Proteomes" id="UP000178098"/>
    </source>
</evidence>
<evidence type="ECO:0000256" key="1">
    <source>
        <dbReference type="ARBA" id="ARBA00004651"/>
    </source>
</evidence>
<keyword evidence="4 8" id="KW-0812">Transmembrane</keyword>
<feature type="binding site" evidence="7">
    <location>
        <position position="172"/>
    </location>
    <ligand>
        <name>Mg(2+)</name>
        <dbReference type="ChEBI" id="CHEBI:18420"/>
    </ligand>
</feature>
<gene>
    <name evidence="9" type="ORF">A3D08_02355</name>
</gene>
<dbReference type="GO" id="GO:0071555">
    <property type="term" value="P:cell wall organization"/>
    <property type="evidence" value="ECO:0007669"/>
    <property type="project" value="TreeGrafter"/>
</dbReference>
<evidence type="ECO:0000256" key="7">
    <source>
        <dbReference type="PIRSR" id="PIRSR600715-1"/>
    </source>
</evidence>
<feature type="transmembrane region" description="Helical" evidence="8">
    <location>
        <begin position="233"/>
        <end position="252"/>
    </location>
</feature>
<name>A0A1F7HK74_9BACT</name>
<dbReference type="GO" id="GO:0005886">
    <property type="term" value="C:plasma membrane"/>
    <property type="evidence" value="ECO:0007669"/>
    <property type="project" value="UniProtKB-SubCell"/>
</dbReference>
<evidence type="ECO:0000256" key="4">
    <source>
        <dbReference type="ARBA" id="ARBA00022692"/>
    </source>
</evidence>
<dbReference type="GO" id="GO:0044038">
    <property type="term" value="P:cell wall macromolecule biosynthetic process"/>
    <property type="evidence" value="ECO:0007669"/>
    <property type="project" value="TreeGrafter"/>
</dbReference>
<comment type="caution">
    <text evidence="9">The sequence shown here is derived from an EMBL/GenBank/DDBJ whole genome shotgun (WGS) entry which is preliminary data.</text>
</comment>
<feature type="transmembrane region" description="Helical" evidence="8">
    <location>
        <begin position="308"/>
        <end position="326"/>
    </location>
</feature>
<feature type="transmembrane region" description="Helical" evidence="8">
    <location>
        <begin position="51"/>
        <end position="71"/>
    </location>
</feature>
<evidence type="ECO:0000256" key="6">
    <source>
        <dbReference type="ARBA" id="ARBA00023136"/>
    </source>
</evidence>
<evidence type="ECO:0008006" key="11">
    <source>
        <dbReference type="Google" id="ProtNLM"/>
    </source>
</evidence>
<keyword evidence="3" id="KW-0808">Transferase</keyword>
<organism evidence="9 10">
    <name type="scientific">Candidatus Roizmanbacteria bacterium RIFCSPHIGHO2_02_FULL_43_11</name>
    <dbReference type="NCBI Taxonomy" id="1802043"/>
    <lineage>
        <taxon>Bacteria</taxon>
        <taxon>Candidatus Roizmaniibacteriota</taxon>
    </lineage>
</organism>
<dbReference type="EMBL" id="MFZT01000016">
    <property type="protein sequence ID" value="OGK31444.1"/>
    <property type="molecule type" value="Genomic_DNA"/>
</dbReference>
<keyword evidence="5 8" id="KW-1133">Transmembrane helix</keyword>
<keyword evidence="7" id="KW-0479">Metal-binding</keyword>
<feature type="transmembrane region" description="Helical" evidence="8">
    <location>
        <begin position="332"/>
        <end position="352"/>
    </location>
</feature>
<feature type="transmembrane region" description="Helical" evidence="8">
    <location>
        <begin position="258"/>
        <end position="277"/>
    </location>
</feature>
<feature type="transmembrane region" description="Helical" evidence="8">
    <location>
        <begin position="106"/>
        <end position="126"/>
    </location>
</feature>
<dbReference type="InterPro" id="IPR000715">
    <property type="entry name" value="Glycosyl_transferase_4"/>
</dbReference>
<dbReference type="GO" id="GO:0046872">
    <property type="term" value="F:metal ion binding"/>
    <property type="evidence" value="ECO:0007669"/>
    <property type="project" value="UniProtKB-KW"/>
</dbReference>
<dbReference type="CDD" id="cd06853">
    <property type="entry name" value="GT_WecA_like"/>
    <property type="match status" value="1"/>
</dbReference>
<dbReference type="GO" id="GO:0016780">
    <property type="term" value="F:phosphotransferase activity, for other substituted phosphate groups"/>
    <property type="evidence" value="ECO:0007669"/>
    <property type="project" value="InterPro"/>
</dbReference>
<dbReference type="Pfam" id="PF00953">
    <property type="entry name" value="Glycos_transf_4"/>
    <property type="match status" value="1"/>
</dbReference>
<keyword evidence="7" id="KW-0460">Magnesium</keyword>